<dbReference type="Gene3D" id="3.40.50.1820">
    <property type="entry name" value="alpha/beta hydrolase"/>
    <property type="match status" value="1"/>
</dbReference>
<proteinExistence type="inferred from homology"/>
<evidence type="ECO:0000256" key="1">
    <source>
        <dbReference type="ARBA" id="ARBA00008645"/>
    </source>
</evidence>
<comment type="caution">
    <text evidence="4">The sequence shown here is derived from an EMBL/GenBank/DDBJ whole genome shotgun (WGS) entry which is preliminary data.</text>
</comment>
<evidence type="ECO:0000313" key="4">
    <source>
        <dbReference type="EMBL" id="KAF7770681.1"/>
    </source>
</evidence>
<dbReference type="GO" id="GO:0052689">
    <property type="term" value="F:carboxylic ester hydrolase activity"/>
    <property type="evidence" value="ECO:0007669"/>
    <property type="project" value="TreeGrafter"/>
</dbReference>
<gene>
    <name evidence="4" type="ORF">Agabi119p4_6655</name>
</gene>
<evidence type="ECO:0000259" key="3">
    <source>
        <dbReference type="Pfam" id="PF12697"/>
    </source>
</evidence>
<protein>
    <recommendedName>
        <fullName evidence="3">AB hydrolase-1 domain-containing protein</fullName>
    </recommendedName>
</protein>
<keyword evidence="2" id="KW-0378">Hydrolase</keyword>
<comment type="similarity">
    <text evidence="1">Belongs to the AB hydrolase superfamily.</text>
</comment>
<sequence>MLRSHFFRPLTCRNAPITRQLHHGVQIPIELASLVASPQLPTTGSLLVLHGLFGSKRNWTSLHKAFHQALPHHSIHTLDLRNHGMSPHATPMTYTSMAEDVIHYIDSHGISDVALLGHSMGGKVAMTTALLLAAKGRNELLSHLLVSDVAPIRGALSSDFIKYINAMHEINVLPHGAVRTRSDVDTRLHLYETDLAIRQFLLTNLSVPKPLESQSKPHFKLPVEILKNAIPDLGSFPWDFSDPQRPQWKGKTLVFRGLRSNYITTDNQQAFSQFFPRVTVDTLDTGHWVHAEKPNEFKDLVVNFIRG</sequence>
<dbReference type="Proteomes" id="UP000629468">
    <property type="component" value="Unassembled WGS sequence"/>
</dbReference>
<name>A0A8H7C9Y0_AGABI</name>
<dbReference type="AlphaFoldDB" id="A0A8H7C9Y0"/>
<dbReference type="EMBL" id="JABXXO010000009">
    <property type="protein sequence ID" value="KAF7770681.1"/>
    <property type="molecule type" value="Genomic_DNA"/>
</dbReference>
<dbReference type="InterPro" id="IPR029058">
    <property type="entry name" value="AB_hydrolase_fold"/>
</dbReference>
<organism evidence="4 5">
    <name type="scientific">Agaricus bisporus var. burnettii</name>
    <dbReference type="NCBI Taxonomy" id="192524"/>
    <lineage>
        <taxon>Eukaryota</taxon>
        <taxon>Fungi</taxon>
        <taxon>Dikarya</taxon>
        <taxon>Basidiomycota</taxon>
        <taxon>Agaricomycotina</taxon>
        <taxon>Agaricomycetes</taxon>
        <taxon>Agaricomycetidae</taxon>
        <taxon>Agaricales</taxon>
        <taxon>Agaricineae</taxon>
        <taxon>Agaricaceae</taxon>
        <taxon>Agaricus</taxon>
    </lineage>
</organism>
<reference evidence="4 5" key="1">
    <citation type="journal article" name="Sci. Rep.">
        <title>Telomere-to-telomere assembled and centromere annotated genomes of the two main subspecies of the button mushroom Agaricus bisporus reveal especially polymorphic chromosome ends.</title>
        <authorList>
            <person name="Sonnenberg A.S.M."/>
            <person name="Sedaghat-Telgerd N."/>
            <person name="Lavrijssen B."/>
            <person name="Ohm R.A."/>
            <person name="Hendrickx P.M."/>
            <person name="Scholtmeijer K."/>
            <person name="Baars J.J.P."/>
            <person name="van Peer A."/>
        </authorList>
    </citation>
    <scope>NUCLEOTIDE SEQUENCE [LARGE SCALE GENOMIC DNA]</scope>
    <source>
        <strain evidence="4 5">H119_p4</strain>
    </source>
</reference>
<accession>A0A8H7C9Y0</accession>
<dbReference type="Pfam" id="PF12697">
    <property type="entry name" value="Abhydrolase_6"/>
    <property type="match status" value="1"/>
</dbReference>
<evidence type="ECO:0000256" key="2">
    <source>
        <dbReference type="ARBA" id="ARBA00022801"/>
    </source>
</evidence>
<dbReference type="PANTHER" id="PTHR46118">
    <property type="entry name" value="PROTEIN ABHD11"/>
    <property type="match status" value="1"/>
</dbReference>
<dbReference type="SUPFAM" id="SSF53474">
    <property type="entry name" value="alpha/beta-Hydrolases"/>
    <property type="match status" value="1"/>
</dbReference>
<dbReference type="GO" id="GO:0005739">
    <property type="term" value="C:mitochondrion"/>
    <property type="evidence" value="ECO:0007669"/>
    <property type="project" value="TreeGrafter"/>
</dbReference>
<dbReference type="PANTHER" id="PTHR46118:SF4">
    <property type="entry name" value="PROTEIN ABHD11"/>
    <property type="match status" value="1"/>
</dbReference>
<dbReference type="InterPro" id="IPR000073">
    <property type="entry name" value="AB_hydrolase_1"/>
</dbReference>
<feature type="domain" description="AB hydrolase-1" evidence="3">
    <location>
        <begin position="46"/>
        <end position="297"/>
    </location>
</feature>
<evidence type="ECO:0000313" key="5">
    <source>
        <dbReference type="Proteomes" id="UP000629468"/>
    </source>
</evidence>